<dbReference type="NCBIfam" id="TIGR04183">
    <property type="entry name" value="Por_Secre_tail"/>
    <property type="match status" value="1"/>
</dbReference>
<dbReference type="OrthoDB" id="9811934at2"/>
<name>A0A562SYL5_CHIJA</name>
<proteinExistence type="predicted"/>
<sequence>MKKCFTLFFPAFFLAIVASYAQNAQQLYFNQFAVDYDYQAASFVVDTPPPSSPVARAFLMWSKNFTRDPSTRGLTLDEFDKTGNFLTQQINLQPGSPTEYLLPKKIIKAKLVKGYYLLGYIIRSSNQINGQTVHSTPLVVRMDENLNLVWAYRVHFASLNGTTAQALIEYNDIIEVSNSDLVLAGRFSDVPGQQNRVLMTRLNQAGAVLWTYQYFLNGCNAEALSLAEAADRNIALTGYIEECGSTFSGPRRLLYGAFTAAGIPIVIEKLSGGQALSGSKIVRHTNAPGSDEFFITGYIDLVNASGAVNKQVLLLDIKESGGVITVSHIGDAGPEAANDLVFRDLGGNNYYLYLTGYTGSYYTNVKTEVFFLWLRYAGGLYGLAEFSTFPGMNSSYVARRGLEIKSAGRDRFAILDNADAFLSPQQRTFTNVLIRDLNDGTGNCIKLHQPPVTRYQLGVTPVSYNYPRLIFTGYRDVLRPFERVIPRPECGNFYIDPYNAFSLAPLVEQLVEATTPAAKLLPDMRIYPNPARDQLYLDYGTTLNKGNIIARVFSTDMRLVKEVVLPGGNRNEVSLSGLGSGLYFLQVQYKGKVRMFQVKKE</sequence>
<evidence type="ECO:0000256" key="1">
    <source>
        <dbReference type="SAM" id="SignalP"/>
    </source>
</evidence>
<organism evidence="3 4">
    <name type="scientific">Chitinophaga japonensis</name>
    <name type="common">Flexibacter japonensis</name>
    <dbReference type="NCBI Taxonomy" id="104662"/>
    <lineage>
        <taxon>Bacteria</taxon>
        <taxon>Pseudomonadati</taxon>
        <taxon>Bacteroidota</taxon>
        <taxon>Chitinophagia</taxon>
        <taxon>Chitinophagales</taxon>
        <taxon>Chitinophagaceae</taxon>
        <taxon>Chitinophaga</taxon>
    </lineage>
</organism>
<keyword evidence="4" id="KW-1185">Reference proteome</keyword>
<protein>
    <submittedName>
        <fullName evidence="3">Putative secreted protein (Por secretion system target)</fullName>
    </submittedName>
</protein>
<keyword evidence="1" id="KW-0732">Signal</keyword>
<evidence type="ECO:0000313" key="3">
    <source>
        <dbReference type="EMBL" id="TWI86419.1"/>
    </source>
</evidence>
<dbReference type="Proteomes" id="UP000316778">
    <property type="component" value="Unassembled WGS sequence"/>
</dbReference>
<evidence type="ECO:0000259" key="2">
    <source>
        <dbReference type="Pfam" id="PF18962"/>
    </source>
</evidence>
<evidence type="ECO:0000313" key="4">
    <source>
        <dbReference type="Proteomes" id="UP000316778"/>
    </source>
</evidence>
<feature type="domain" description="Secretion system C-terminal sorting" evidence="2">
    <location>
        <begin position="526"/>
        <end position="591"/>
    </location>
</feature>
<dbReference type="RefSeq" id="WP_145716221.1">
    <property type="nucleotide sequence ID" value="NZ_BAAAFY010000005.1"/>
</dbReference>
<feature type="signal peptide" evidence="1">
    <location>
        <begin position="1"/>
        <end position="21"/>
    </location>
</feature>
<feature type="chain" id="PRO_5022057211" evidence="1">
    <location>
        <begin position="22"/>
        <end position="601"/>
    </location>
</feature>
<accession>A0A562SYL5</accession>
<comment type="caution">
    <text evidence="3">The sequence shown here is derived from an EMBL/GenBank/DDBJ whole genome shotgun (WGS) entry which is preliminary data.</text>
</comment>
<dbReference type="EMBL" id="VLLG01000004">
    <property type="protein sequence ID" value="TWI86419.1"/>
    <property type="molecule type" value="Genomic_DNA"/>
</dbReference>
<dbReference type="AlphaFoldDB" id="A0A562SYL5"/>
<dbReference type="InterPro" id="IPR026444">
    <property type="entry name" value="Secre_tail"/>
</dbReference>
<dbReference type="Pfam" id="PF18962">
    <property type="entry name" value="Por_Secre_tail"/>
    <property type="match status" value="1"/>
</dbReference>
<reference evidence="3 4" key="1">
    <citation type="journal article" date="2013" name="Stand. Genomic Sci.">
        <title>Genomic Encyclopedia of Type Strains, Phase I: The one thousand microbial genomes (KMG-I) project.</title>
        <authorList>
            <person name="Kyrpides N.C."/>
            <person name="Woyke T."/>
            <person name="Eisen J.A."/>
            <person name="Garrity G."/>
            <person name="Lilburn T.G."/>
            <person name="Beck B.J."/>
            <person name="Whitman W.B."/>
            <person name="Hugenholtz P."/>
            <person name="Klenk H.P."/>
        </authorList>
    </citation>
    <scope>NUCLEOTIDE SEQUENCE [LARGE SCALE GENOMIC DNA]</scope>
    <source>
        <strain evidence="3 4">DSM 13484</strain>
    </source>
</reference>
<gene>
    <name evidence="3" type="ORF">LX66_3676</name>
</gene>